<name>A0AAN7ADQ2_9PEZI</name>
<evidence type="ECO:0000259" key="1">
    <source>
        <dbReference type="Pfam" id="PF24809"/>
    </source>
</evidence>
<sequence>MDRSTSVQDFASTLAQAQSKYESRRNGKAYIWLERFSARVNYYSTVLDVLVQHNPEYVSLVWGTFKFLFVSVLNHEEMVKNLAKSCACIAETLPRADLGLILYSTQAMREAVARLYAAIVRFIVRSVRWYRQSRVKHTLASITNPWSLDYEPELREIEQHARSVDKLAQSGSHAELREAHYQIHQISADLQAARGEIRVLAAFVEDKFQKMMEFASSKSFSTVRGHAQECSEMSC</sequence>
<evidence type="ECO:0000313" key="3">
    <source>
        <dbReference type="Proteomes" id="UP001302126"/>
    </source>
</evidence>
<evidence type="ECO:0000313" key="2">
    <source>
        <dbReference type="EMBL" id="KAK4182062.1"/>
    </source>
</evidence>
<dbReference type="InterPro" id="IPR056125">
    <property type="entry name" value="DUF7708"/>
</dbReference>
<dbReference type="AlphaFoldDB" id="A0AAN7ADQ2"/>
<dbReference type="Pfam" id="PF24809">
    <property type="entry name" value="DUF7708"/>
    <property type="match status" value="1"/>
</dbReference>
<dbReference type="EMBL" id="MU864781">
    <property type="protein sequence ID" value="KAK4182062.1"/>
    <property type="molecule type" value="Genomic_DNA"/>
</dbReference>
<reference evidence="2" key="1">
    <citation type="journal article" date="2023" name="Mol. Phylogenet. Evol.">
        <title>Genome-scale phylogeny and comparative genomics of the fungal order Sordariales.</title>
        <authorList>
            <person name="Hensen N."/>
            <person name="Bonometti L."/>
            <person name="Westerberg I."/>
            <person name="Brannstrom I.O."/>
            <person name="Guillou S."/>
            <person name="Cros-Aarteil S."/>
            <person name="Calhoun S."/>
            <person name="Haridas S."/>
            <person name="Kuo A."/>
            <person name="Mondo S."/>
            <person name="Pangilinan J."/>
            <person name="Riley R."/>
            <person name="LaButti K."/>
            <person name="Andreopoulos B."/>
            <person name="Lipzen A."/>
            <person name="Chen C."/>
            <person name="Yan M."/>
            <person name="Daum C."/>
            <person name="Ng V."/>
            <person name="Clum A."/>
            <person name="Steindorff A."/>
            <person name="Ohm R.A."/>
            <person name="Martin F."/>
            <person name="Silar P."/>
            <person name="Natvig D.O."/>
            <person name="Lalanne C."/>
            <person name="Gautier V."/>
            <person name="Ament-Velasquez S.L."/>
            <person name="Kruys A."/>
            <person name="Hutchinson M.I."/>
            <person name="Powell A.J."/>
            <person name="Barry K."/>
            <person name="Miller A.N."/>
            <person name="Grigoriev I.V."/>
            <person name="Debuchy R."/>
            <person name="Gladieux P."/>
            <person name="Hiltunen Thoren M."/>
            <person name="Johannesson H."/>
        </authorList>
    </citation>
    <scope>NUCLEOTIDE SEQUENCE</scope>
    <source>
        <strain evidence="2">PSN309</strain>
    </source>
</reference>
<feature type="domain" description="DUF7708" evidence="1">
    <location>
        <begin position="32"/>
        <end position="176"/>
    </location>
</feature>
<dbReference type="Proteomes" id="UP001302126">
    <property type="component" value="Unassembled WGS sequence"/>
</dbReference>
<organism evidence="2 3">
    <name type="scientific">Podospora australis</name>
    <dbReference type="NCBI Taxonomy" id="1536484"/>
    <lineage>
        <taxon>Eukaryota</taxon>
        <taxon>Fungi</taxon>
        <taxon>Dikarya</taxon>
        <taxon>Ascomycota</taxon>
        <taxon>Pezizomycotina</taxon>
        <taxon>Sordariomycetes</taxon>
        <taxon>Sordariomycetidae</taxon>
        <taxon>Sordariales</taxon>
        <taxon>Podosporaceae</taxon>
        <taxon>Podospora</taxon>
    </lineage>
</organism>
<accession>A0AAN7ADQ2</accession>
<reference evidence="2" key="2">
    <citation type="submission" date="2023-05" db="EMBL/GenBank/DDBJ databases">
        <authorList>
            <consortium name="Lawrence Berkeley National Laboratory"/>
            <person name="Steindorff A."/>
            <person name="Hensen N."/>
            <person name="Bonometti L."/>
            <person name="Westerberg I."/>
            <person name="Brannstrom I.O."/>
            <person name="Guillou S."/>
            <person name="Cros-Aarteil S."/>
            <person name="Calhoun S."/>
            <person name="Haridas S."/>
            <person name="Kuo A."/>
            <person name="Mondo S."/>
            <person name="Pangilinan J."/>
            <person name="Riley R."/>
            <person name="Labutti K."/>
            <person name="Andreopoulos B."/>
            <person name="Lipzen A."/>
            <person name="Chen C."/>
            <person name="Yanf M."/>
            <person name="Daum C."/>
            <person name="Ng V."/>
            <person name="Clum A."/>
            <person name="Ohm R."/>
            <person name="Martin F."/>
            <person name="Silar P."/>
            <person name="Natvig D."/>
            <person name="Lalanne C."/>
            <person name="Gautier V."/>
            <person name="Ament-Velasquez S.L."/>
            <person name="Kruys A."/>
            <person name="Hutchinson M.I."/>
            <person name="Powell A.J."/>
            <person name="Barry K."/>
            <person name="Miller A.N."/>
            <person name="Grigoriev I.V."/>
            <person name="Debuchy R."/>
            <person name="Gladieux P."/>
            <person name="Thoren M.H."/>
            <person name="Johannesson H."/>
        </authorList>
    </citation>
    <scope>NUCLEOTIDE SEQUENCE</scope>
    <source>
        <strain evidence="2">PSN309</strain>
    </source>
</reference>
<keyword evidence="3" id="KW-1185">Reference proteome</keyword>
<gene>
    <name evidence="2" type="ORF">QBC35DRAFT_396714</name>
</gene>
<comment type="caution">
    <text evidence="2">The sequence shown here is derived from an EMBL/GenBank/DDBJ whole genome shotgun (WGS) entry which is preliminary data.</text>
</comment>
<proteinExistence type="predicted"/>
<protein>
    <recommendedName>
        <fullName evidence="1">DUF7708 domain-containing protein</fullName>
    </recommendedName>
</protein>